<gene>
    <name evidence="2" type="ORF">SAMN05421877_101278</name>
</gene>
<evidence type="ECO:0008006" key="4">
    <source>
        <dbReference type="Google" id="ProtNLM"/>
    </source>
</evidence>
<reference evidence="3" key="1">
    <citation type="submission" date="2016-10" db="EMBL/GenBank/DDBJ databases">
        <authorList>
            <person name="Varghese N."/>
            <person name="Submissions S."/>
        </authorList>
    </citation>
    <scope>NUCLEOTIDE SEQUENCE [LARGE SCALE GENOMIC DNA]</scope>
    <source>
        <strain evidence="3">DSM 22361</strain>
    </source>
</reference>
<name>A0A1H5SJ58_9SPHI</name>
<feature type="chain" id="PRO_5009284087" description="DUF3108 domain-containing protein" evidence="1">
    <location>
        <begin position="21"/>
        <end position="263"/>
    </location>
</feature>
<dbReference type="Pfam" id="PF11306">
    <property type="entry name" value="DUF3108"/>
    <property type="match status" value="1"/>
</dbReference>
<sequence>MKRLLLFIPICVLLIGSSFAQTLPYLKEPTYQVGEVLKYKLRYGIISAATGTLSVEKSKHSFGVKNPIHLNAFGQTSGAFSKFYTVKNQYDSYIDQDTFLPILYTENIRENKYRRVEYATFDHKARKVNGKKGNFSSPSAQTFDLVSAYYFSRNLDFSKLKSGEKFKITYFLNDEVAQLGVEYIGVEKVKTVLGELECIKLSPEITPGRIFKKSSRLYLWVTNDGNRIPVKAQVEILIGSVTMELVSADGLKYPLGKRVSYSK</sequence>
<evidence type="ECO:0000313" key="2">
    <source>
        <dbReference type="EMBL" id="SEF50444.1"/>
    </source>
</evidence>
<evidence type="ECO:0000256" key="1">
    <source>
        <dbReference type="SAM" id="SignalP"/>
    </source>
</evidence>
<dbReference type="InterPro" id="IPR021457">
    <property type="entry name" value="DUF3108"/>
</dbReference>
<dbReference type="RefSeq" id="WP_103904936.1">
    <property type="nucleotide sequence ID" value="NZ_CP049246.1"/>
</dbReference>
<protein>
    <recommendedName>
        <fullName evidence="4">DUF3108 domain-containing protein</fullName>
    </recommendedName>
</protein>
<accession>A0A1H5SJ58</accession>
<organism evidence="2 3">
    <name type="scientific">Sphingobacterium lactis</name>
    <dbReference type="NCBI Taxonomy" id="797291"/>
    <lineage>
        <taxon>Bacteria</taxon>
        <taxon>Pseudomonadati</taxon>
        <taxon>Bacteroidota</taxon>
        <taxon>Sphingobacteriia</taxon>
        <taxon>Sphingobacteriales</taxon>
        <taxon>Sphingobacteriaceae</taxon>
        <taxon>Sphingobacterium</taxon>
    </lineage>
</organism>
<keyword evidence="3" id="KW-1185">Reference proteome</keyword>
<evidence type="ECO:0000313" key="3">
    <source>
        <dbReference type="Proteomes" id="UP000236731"/>
    </source>
</evidence>
<dbReference type="Proteomes" id="UP000236731">
    <property type="component" value="Unassembled WGS sequence"/>
</dbReference>
<feature type="signal peptide" evidence="1">
    <location>
        <begin position="1"/>
        <end position="20"/>
    </location>
</feature>
<dbReference type="OrthoDB" id="9808473at2"/>
<dbReference type="AlphaFoldDB" id="A0A1H5SJ58"/>
<keyword evidence="1" id="KW-0732">Signal</keyword>
<proteinExistence type="predicted"/>
<dbReference type="EMBL" id="FNUT01000001">
    <property type="protein sequence ID" value="SEF50444.1"/>
    <property type="molecule type" value="Genomic_DNA"/>
</dbReference>